<dbReference type="Gene3D" id="1.20.120.670">
    <property type="entry name" value="N-acetyl-b-d-glucoasminidase"/>
    <property type="match status" value="1"/>
</dbReference>
<organism evidence="5 6">
    <name type="scientific">Akkermansia biwaensis</name>
    <dbReference type="NCBI Taxonomy" id="2946555"/>
    <lineage>
        <taxon>Bacteria</taxon>
        <taxon>Pseudomonadati</taxon>
        <taxon>Verrucomicrobiota</taxon>
        <taxon>Verrucomicrobiia</taxon>
        <taxon>Verrucomicrobiales</taxon>
        <taxon>Akkermansiaceae</taxon>
        <taxon>Akkermansia</taxon>
    </lineage>
</organism>
<dbReference type="InterPro" id="IPR024732">
    <property type="entry name" value="NAGLU_C"/>
</dbReference>
<dbReference type="InterPro" id="IPR024240">
    <property type="entry name" value="NAGLU_N"/>
</dbReference>
<dbReference type="Pfam" id="PF05089">
    <property type="entry name" value="NAGLU"/>
    <property type="match status" value="1"/>
</dbReference>
<feature type="domain" description="Alpha-N-acetylglucosaminidase C-terminal" evidence="4">
    <location>
        <begin position="483"/>
        <end position="717"/>
    </location>
</feature>
<dbReference type="Gene3D" id="3.20.20.80">
    <property type="entry name" value="Glycosidases"/>
    <property type="match status" value="1"/>
</dbReference>
<sequence>MATLPLRTLFGTLLALCCMHAGYSLSPEEREAARSVMERTVPALKAVPGKLKLEAVKQENGCDVFETESSGGVLTVRGSSGTALCRGFYDFLKTNGLGMVAWDNKDIRWPARIPDTPRRRVASPFRHHYYFNAVTYGYTMPYWTWERWEREIDWMALHGIDMPLALAATEGIAVRVWKRLGLTQKEIDEFYTGPAHLPWQRMGNLVNHDGILNDNWHRDQIAMQHNILRRMKSLGMKPVCPAFSGFVPQGIRRLYPEAKLHRLGWGGWPQKNAAHFLSPEDPLFLHIGSLYMEEWQKEFGKNTYYLADSFNEMELPVNTDDPKTRDQMLSALGEQVYRSISSVNPDAVWVMQGWMFGYQRHIWNADSLKALLSKVPDDQMLLLDLAADYNKTFWHNGMNWDVFKGFFNKPWVYSVIPNMGGKCAMTGVIDFYANGHLEALESASKGKLAGMGMAPEGIENNDVLYELVTDAAWRDRRENVEQWLENYCRARYGACPDSLKTAWSLFRSTAYSNLKDHPRFNWQLKPGARSSSVDASEDFLRGLALFVNTEGLEHSPLFRQDAVEMAVHYLGIRMHEAIQAALEALDEQNPEHAEKCMARFREYALQADALLESHPTWRLSRWISFARAHGKTGEEKDAYEENARRLVTIWGPPVNDYAAKLWSGLIRDYYLPRWEHFFQNRLKDKAPDMEAWEEAWVHSHGVSPARRPGDIIRACRQYVREAKPLPLSLKGGGSGSAIGNWTPAEVSTEWKWVAWPVSPDDLKNLRGVRFTYTSGRHALEIEQVELVGDGRMIDGRRHAGLAGKPSRENCYQLSLPEGVHANNGLLIRAKVRTVGGNDSRGKIELLKKNG</sequence>
<dbReference type="Proteomes" id="UP001062263">
    <property type="component" value="Chromosome"/>
</dbReference>
<proteinExistence type="predicted"/>
<evidence type="ECO:0000313" key="6">
    <source>
        <dbReference type="Proteomes" id="UP001062263"/>
    </source>
</evidence>
<dbReference type="EMBL" id="AP025943">
    <property type="protein sequence ID" value="BDL44301.1"/>
    <property type="molecule type" value="Genomic_DNA"/>
</dbReference>
<name>A0ABM7ZHM6_9BACT</name>
<evidence type="ECO:0000313" key="5">
    <source>
        <dbReference type="EMBL" id="BDL44301.1"/>
    </source>
</evidence>
<feature type="domain" description="Alpha-N-acetylglucosaminidase tim-barrel" evidence="2">
    <location>
        <begin position="129"/>
        <end position="474"/>
    </location>
</feature>
<feature type="domain" description="Alpha-N-acetylglucosaminidase N-terminal" evidence="3">
    <location>
        <begin position="31"/>
        <end position="114"/>
    </location>
</feature>
<dbReference type="InterPro" id="IPR029018">
    <property type="entry name" value="Hex-like_dom2"/>
</dbReference>
<evidence type="ECO:0000259" key="3">
    <source>
        <dbReference type="Pfam" id="PF12971"/>
    </source>
</evidence>
<keyword evidence="1" id="KW-0378">Hydrolase</keyword>
<evidence type="ECO:0000259" key="4">
    <source>
        <dbReference type="Pfam" id="PF12972"/>
    </source>
</evidence>
<evidence type="ECO:0000259" key="2">
    <source>
        <dbReference type="Pfam" id="PF05089"/>
    </source>
</evidence>
<dbReference type="RefSeq" id="WP_215434857.1">
    <property type="nucleotide sequence ID" value="NZ_AP025943.1"/>
</dbReference>
<gene>
    <name evidence="5" type="ORF">Abiwalacus_18750</name>
</gene>
<evidence type="ECO:0000256" key="1">
    <source>
        <dbReference type="ARBA" id="ARBA00022801"/>
    </source>
</evidence>
<keyword evidence="6" id="KW-1185">Reference proteome</keyword>
<dbReference type="InterPro" id="IPR007781">
    <property type="entry name" value="NAGLU"/>
</dbReference>
<dbReference type="PANTHER" id="PTHR12872">
    <property type="entry name" value="ALPHA-N-ACETYLGLUCOSAMINIDASE"/>
    <property type="match status" value="1"/>
</dbReference>
<dbReference type="Pfam" id="PF12971">
    <property type="entry name" value="NAGLU_N"/>
    <property type="match status" value="1"/>
</dbReference>
<accession>A0ABM7ZHM6</accession>
<dbReference type="PANTHER" id="PTHR12872:SF1">
    <property type="entry name" value="ALPHA-N-ACETYLGLUCOSAMINIDASE"/>
    <property type="match status" value="1"/>
</dbReference>
<protein>
    <submittedName>
        <fullName evidence="5">Alpha-N-acetylglucosaminidase</fullName>
    </submittedName>
</protein>
<dbReference type="Pfam" id="PF12972">
    <property type="entry name" value="NAGLU_C"/>
    <property type="match status" value="1"/>
</dbReference>
<reference evidence="5" key="1">
    <citation type="submission" date="2022-06" db="EMBL/GenBank/DDBJ databases">
        <title>Akkermansia biwalacus sp. nov., an anaerobic mucin-degrading bacterium isolated from human intestine.</title>
        <authorList>
            <person name="Kobayashi Y."/>
            <person name="Inoue S."/>
            <person name="Kawahara T."/>
            <person name="Kohda N."/>
        </authorList>
    </citation>
    <scope>NUCLEOTIDE SEQUENCE</scope>
    <source>
        <strain evidence="5">WON2089</strain>
    </source>
</reference>
<dbReference type="InterPro" id="IPR024733">
    <property type="entry name" value="NAGLU_tim-barrel"/>
</dbReference>
<dbReference type="Gene3D" id="3.30.379.10">
    <property type="entry name" value="Chitobiase/beta-hexosaminidase domain 2-like"/>
    <property type="match status" value="1"/>
</dbReference>